<dbReference type="Gene3D" id="3.20.20.80">
    <property type="entry name" value="Glycosidases"/>
    <property type="match status" value="1"/>
</dbReference>
<comment type="similarity">
    <text evidence="2">Belongs to the glycosyl hydrolase 13 family.</text>
</comment>
<dbReference type="InterPro" id="IPR045857">
    <property type="entry name" value="O16G_dom_2"/>
</dbReference>
<dbReference type="InterPro" id="IPR013780">
    <property type="entry name" value="Glyco_hydro_b"/>
</dbReference>
<dbReference type="EMBL" id="GDHF01023868">
    <property type="protein sequence ID" value="JAI28446.1"/>
    <property type="molecule type" value="Transcribed_RNA"/>
</dbReference>
<dbReference type="Gene3D" id="3.90.400.10">
    <property type="entry name" value="Oligo-1,6-glucosidase, Domain 2"/>
    <property type="match status" value="1"/>
</dbReference>
<name>A0A0K8TZC9_BACLA</name>
<sequence>MTQSVFVAMSSGTLCIVKILLLFVSSALAVSDVDWWESATLYQIYPRSFMDSDGDGVGDLNGITSRLSFLKEIGVTATWLSPIFESPMADMGYDVINFTKIDPLFGTMEDFNAMVAKAHELGLKIILDFVPNHSSDECEWFQKSIRREDGYDDFYIWDDGKIDPQTGERVPPSNWNSEFNGRAWTWNEQRQQYYFHWFLAKQPDFNLRSPMVHQHLIEIMKFWLERGVDAFRIDAVPHFFEKRFDNGTYPDEPPSGMTNDTNSNIYYDHIYTKDQPENPTILYEWREFLDEYQRQHGGDTRAMVAEAYANIDILSDYINNGTHVGTQLPMNFGFVFLGNTASARMVQLLADNWMNGMWIKHKVANWVVGNHDNSRPATRIGEQRADMMTIIAHAMPGTSVTYYGDEIGMTDYDAECTWSSCDFRDPERTPMQWDSTTNAGFSRGNSTWLPVNSNYKTLNVQRQRGVARSTLNVYKAMTALKKTVAFKSFKEEGGFAYEALTEQVFQIIRTAPNIEEYRVLVNFGGQTEHLDGLTNKTMEYVILNSYSPHRYGDKVDLSKRIHLMPYEAVVLRWVA</sequence>
<gene>
    <name evidence="9" type="primary">LvpD_3</name>
    <name evidence="10" type="synonym">LvpD_4</name>
    <name evidence="9" type="ORF">c0_g1_i1</name>
    <name evidence="10" type="ORF">c0_g1_i3</name>
</gene>
<evidence type="ECO:0000256" key="4">
    <source>
        <dbReference type="ARBA" id="ARBA00022729"/>
    </source>
</evidence>
<keyword evidence="6" id="KW-0378">Hydrolase</keyword>
<dbReference type="OrthoDB" id="1740265at2759"/>
<dbReference type="PANTHER" id="PTHR10357">
    <property type="entry name" value="ALPHA-AMYLASE FAMILY MEMBER"/>
    <property type="match status" value="1"/>
</dbReference>
<feature type="domain" description="Glycosyl hydrolase family 13 catalytic" evidence="8">
    <location>
        <begin position="43"/>
        <end position="462"/>
    </location>
</feature>
<evidence type="ECO:0000256" key="1">
    <source>
        <dbReference type="ARBA" id="ARBA00001657"/>
    </source>
</evidence>
<keyword evidence="4 7" id="KW-0732">Signal</keyword>
<keyword evidence="5" id="KW-0325">Glycoprotein</keyword>
<evidence type="ECO:0000256" key="7">
    <source>
        <dbReference type="SAM" id="SignalP"/>
    </source>
</evidence>
<dbReference type="GO" id="GO:0005975">
    <property type="term" value="P:carbohydrate metabolic process"/>
    <property type="evidence" value="ECO:0007669"/>
    <property type="project" value="InterPro"/>
</dbReference>
<evidence type="ECO:0000313" key="10">
    <source>
        <dbReference type="EMBL" id="JAI28446.1"/>
    </source>
</evidence>
<organism evidence="9">
    <name type="scientific">Bactrocera latifrons</name>
    <name type="common">Malaysian fruit fly</name>
    <name type="synonym">Chaetodacus latifrons</name>
    <dbReference type="NCBI Taxonomy" id="174628"/>
    <lineage>
        <taxon>Eukaryota</taxon>
        <taxon>Metazoa</taxon>
        <taxon>Ecdysozoa</taxon>
        <taxon>Arthropoda</taxon>
        <taxon>Hexapoda</taxon>
        <taxon>Insecta</taxon>
        <taxon>Pterygota</taxon>
        <taxon>Neoptera</taxon>
        <taxon>Endopterygota</taxon>
        <taxon>Diptera</taxon>
        <taxon>Brachycera</taxon>
        <taxon>Muscomorpha</taxon>
        <taxon>Tephritoidea</taxon>
        <taxon>Tephritidae</taxon>
        <taxon>Bactrocera</taxon>
        <taxon>Bactrocera</taxon>
    </lineage>
</organism>
<dbReference type="Gene3D" id="2.60.40.1180">
    <property type="entry name" value="Golgi alpha-mannosidase II"/>
    <property type="match status" value="1"/>
</dbReference>
<evidence type="ECO:0000256" key="6">
    <source>
        <dbReference type="ARBA" id="ARBA00023295"/>
    </source>
</evidence>
<protein>
    <recommendedName>
        <fullName evidence="3">alpha-glucosidase</fullName>
        <ecNumber evidence="3">3.2.1.20</ecNumber>
    </recommendedName>
</protein>
<accession>A0A0K8TZC9</accession>
<dbReference type="InterPro" id="IPR006047">
    <property type="entry name" value="GH13_cat_dom"/>
</dbReference>
<comment type="catalytic activity">
    <reaction evidence="1">
        <text>Hydrolysis of terminal, non-reducing (1-&gt;4)-linked alpha-D-glucose residues with release of alpha-D-glucose.</text>
        <dbReference type="EC" id="3.2.1.20"/>
    </reaction>
</comment>
<dbReference type="CDD" id="cd11328">
    <property type="entry name" value="AmyAc_maltase"/>
    <property type="match status" value="1"/>
</dbReference>
<dbReference type="InterPro" id="IPR017853">
    <property type="entry name" value="GH"/>
</dbReference>
<evidence type="ECO:0000256" key="2">
    <source>
        <dbReference type="ARBA" id="ARBA00008061"/>
    </source>
</evidence>
<dbReference type="GO" id="GO:0004558">
    <property type="term" value="F:alpha-1,4-glucosidase activity"/>
    <property type="evidence" value="ECO:0007669"/>
    <property type="project" value="UniProtKB-EC"/>
</dbReference>
<dbReference type="SMART" id="SM00642">
    <property type="entry name" value="Aamy"/>
    <property type="match status" value="1"/>
</dbReference>
<reference evidence="9" key="1">
    <citation type="submission" date="2015-06" db="EMBL/GenBank/DDBJ databases">
        <authorList>
            <person name="Hoefler B.C."/>
            <person name="Straight P.D."/>
        </authorList>
    </citation>
    <scope>NUCLEOTIDE SEQUENCE</scope>
</reference>
<feature type="signal peptide" evidence="7">
    <location>
        <begin position="1"/>
        <end position="29"/>
    </location>
</feature>
<evidence type="ECO:0000259" key="8">
    <source>
        <dbReference type="SMART" id="SM00642"/>
    </source>
</evidence>
<dbReference type="FunFam" id="3.90.400.10:FF:000001">
    <property type="entry name" value="Maltase A3, isoform A"/>
    <property type="match status" value="1"/>
</dbReference>
<dbReference type="Pfam" id="PF00128">
    <property type="entry name" value="Alpha-amylase"/>
    <property type="match status" value="1"/>
</dbReference>
<dbReference type="AlphaFoldDB" id="A0A0K8TZC9"/>
<evidence type="ECO:0000256" key="3">
    <source>
        <dbReference type="ARBA" id="ARBA00012741"/>
    </source>
</evidence>
<keyword evidence="6" id="KW-0326">Glycosidase</keyword>
<feature type="chain" id="PRO_5014029830" description="alpha-glucosidase" evidence="7">
    <location>
        <begin position="30"/>
        <end position="575"/>
    </location>
</feature>
<evidence type="ECO:0000256" key="5">
    <source>
        <dbReference type="ARBA" id="ARBA00023180"/>
    </source>
</evidence>
<dbReference type="EMBL" id="GDHF01032490">
    <property type="protein sequence ID" value="JAI19824.1"/>
    <property type="molecule type" value="Transcribed_RNA"/>
</dbReference>
<proteinExistence type="inferred from homology"/>
<dbReference type="PANTHER" id="PTHR10357:SF234">
    <property type="entry name" value="MALTASE A2-RELATED"/>
    <property type="match status" value="1"/>
</dbReference>
<evidence type="ECO:0000313" key="9">
    <source>
        <dbReference type="EMBL" id="JAI19824.1"/>
    </source>
</evidence>
<dbReference type="SUPFAM" id="SSF51445">
    <property type="entry name" value="(Trans)glycosidases"/>
    <property type="match status" value="1"/>
</dbReference>
<dbReference type="EC" id="3.2.1.20" evidence="3"/>